<dbReference type="EMBL" id="ML996089">
    <property type="protein sequence ID" value="KAF2150850.1"/>
    <property type="molecule type" value="Genomic_DNA"/>
</dbReference>
<keyword evidence="9" id="KW-0418">Kinase</keyword>
<dbReference type="CDD" id="cd16922">
    <property type="entry name" value="HATPase_EvgS-ArcB-TorS-like"/>
    <property type="match status" value="1"/>
</dbReference>
<evidence type="ECO:0000256" key="7">
    <source>
        <dbReference type="ARBA" id="ARBA00022692"/>
    </source>
</evidence>
<dbReference type="GO" id="GO:0005524">
    <property type="term" value="F:ATP binding"/>
    <property type="evidence" value="ECO:0007669"/>
    <property type="project" value="UniProtKB-KW"/>
</dbReference>
<dbReference type="GO" id="GO:0005886">
    <property type="term" value="C:plasma membrane"/>
    <property type="evidence" value="ECO:0007669"/>
    <property type="project" value="UniProtKB-SubCell"/>
</dbReference>
<dbReference type="AlphaFoldDB" id="A0A9P4J042"/>
<dbReference type="SMART" id="SM00388">
    <property type="entry name" value="HisKA"/>
    <property type="match status" value="1"/>
</dbReference>
<dbReference type="SUPFAM" id="SSF52172">
    <property type="entry name" value="CheY-like"/>
    <property type="match status" value="1"/>
</dbReference>
<reference evidence="20" key="1">
    <citation type="journal article" date="2020" name="Stud. Mycol.">
        <title>101 Dothideomycetes genomes: a test case for predicting lifestyles and emergence of pathogens.</title>
        <authorList>
            <person name="Haridas S."/>
            <person name="Albert R."/>
            <person name="Binder M."/>
            <person name="Bloem J."/>
            <person name="Labutti K."/>
            <person name="Salamov A."/>
            <person name="Andreopoulos B."/>
            <person name="Baker S."/>
            <person name="Barry K."/>
            <person name="Bills G."/>
            <person name="Bluhm B."/>
            <person name="Cannon C."/>
            <person name="Castanera R."/>
            <person name="Culley D."/>
            <person name="Daum C."/>
            <person name="Ezra D."/>
            <person name="Gonzalez J."/>
            <person name="Henrissat B."/>
            <person name="Kuo A."/>
            <person name="Liang C."/>
            <person name="Lipzen A."/>
            <person name="Lutzoni F."/>
            <person name="Magnuson J."/>
            <person name="Mondo S."/>
            <person name="Nolan M."/>
            <person name="Ohm R."/>
            <person name="Pangilinan J."/>
            <person name="Park H.-J."/>
            <person name="Ramirez L."/>
            <person name="Alfaro M."/>
            <person name="Sun H."/>
            <person name="Tritt A."/>
            <person name="Yoshinaga Y."/>
            <person name="Zwiers L.-H."/>
            <person name="Turgeon B."/>
            <person name="Goodwin S."/>
            <person name="Spatafora J."/>
            <person name="Crous P."/>
            <person name="Grigoriev I."/>
        </authorList>
    </citation>
    <scope>NUCLEOTIDE SEQUENCE</scope>
    <source>
        <strain evidence="20">CBS 260.36</strain>
    </source>
</reference>
<comment type="subcellular location">
    <subcellularLocation>
        <location evidence="2">Cell membrane</location>
        <topology evidence="2">Multi-pass membrane protein</topology>
    </subcellularLocation>
</comment>
<dbReference type="NCBIfam" id="TIGR00229">
    <property type="entry name" value="sensory_box"/>
    <property type="match status" value="1"/>
</dbReference>
<organism evidence="20 21">
    <name type="scientific">Myriangium duriaei CBS 260.36</name>
    <dbReference type="NCBI Taxonomy" id="1168546"/>
    <lineage>
        <taxon>Eukaryota</taxon>
        <taxon>Fungi</taxon>
        <taxon>Dikarya</taxon>
        <taxon>Ascomycota</taxon>
        <taxon>Pezizomycotina</taxon>
        <taxon>Dothideomycetes</taxon>
        <taxon>Dothideomycetidae</taxon>
        <taxon>Myriangiales</taxon>
        <taxon>Myriangiaceae</taxon>
        <taxon>Myriangium</taxon>
    </lineage>
</organism>
<dbReference type="PROSITE" id="PS50110">
    <property type="entry name" value="RESPONSE_REGULATORY"/>
    <property type="match status" value="1"/>
</dbReference>
<evidence type="ECO:0000313" key="20">
    <source>
        <dbReference type="EMBL" id="KAF2150850.1"/>
    </source>
</evidence>
<dbReference type="SMART" id="SM00387">
    <property type="entry name" value="HATPase_c"/>
    <property type="match status" value="1"/>
</dbReference>
<dbReference type="InterPro" id="IPR000014">
    <property type="entry name" value="PAS"/>
</dbReference>
<dbReference type="FunFam" id="1.10.287.130:FF:000003">
    <property type="entry name" value="Histidine kinase"/>
    <property type="match status" value="1"/>
</dbReference>
<evidence type="ECO:0000256" key="9">
    <source>
        <dbReference type="ARBA" id="ARBA00022777"/>
    </source>
</evidence>
<dbReference type="Pfam" id="PF08447">
    <property type="entry name" value="PAS_3"/>
    <property type="match status" value="1"/>
</dbReference>
<dbReference type="SUPFAM" id="SSF55785">
    <property type="entry name" value="PYP-like sensor domain (PAS domain)"/>
    <property type="match status" value="1"/>
</dbReference>
<dbReference type="PROSITE" id="PS50113">
    <property type="entry name" value="PAC"/>
    <property type="match status" value="1"/>
</dbReference>
<keyword evidence="10" id="KW-0067">ATP-binding</keyword>
<evidence type="ECO:0000256" key="14">
    <source>
        <dbReference type="PROSITE-ProRule" id="PRU00169"/>
    </source>
</evidence>
<keyword evidence="12" id="KW-0902">Two-component regulatory system</keyword>
<feature type="compositionally biased region" description="Low complexity" evidence="16">
    <location>
        <begin position="657"/>
        <end position="679"/>
    </location>
</feature>
<proteinExistence type="predicted"/>
<dbReference type="FunFam" id="3.30.450.20:FF:000099">
    <property type="entry name" value="Sensory box sensor histidine kinase"/>
    <property type="match status" value="1"/>
</dbReference>
<dbReference type="Pfam" id="PF00072">
    <property type="entry name" value="Response_reg"/>
    <property type="match status" value="1"/>
</dbReference>
<keyword evidence="6" id="KW-0808">Transferase</keyword>
<evidence type="ECO:0000313" key="21">
    <source>
        <dbReference type="Proteomes" id="UP000799439"/>
    </source>
</evidence>
<dbReference type="SMART" id="SM00091">
    <property type="entry name" value="PAS"/>
    <property type="match status" value="1"/>
</dbReference>
<dbReference type="Gene3D" id="3.30.565.10">
    <property type="entry name" value="Histidine kinase-like ATPase, C-terminal domain"/>
    <property type="match status" value="1"/>
</dbReference>
<keyword evidence="15" id="KW-0175">Coiled coil</keyword>
<dbReference type="GO" id="GO:0000155">
    <property type="term" value="F:phosphorelay sensor kinase activity"/>
    <property type="evidence" value="ECO:0007669"/>
    <property type="project" value="InterPro"/>
</dbReference>
<dbReference type="Proteomes" id="UP000799439">
    <property type="component" value="Unassembled WGS sequence"/>
</dbReference>
<dbReference type="InterPro" id="IPR005467">
    <property type="entry name" value="His_kinase_dom"/>
</dbReference>
<dbReference type="CDD" id="cd17546">
    <property type="entry name" value="REC_hyHK_CKI1_RcsC-like"/>
    <property type="match status" value="1"/>
</dbReference>
<evidence type="ECO:0000259" key="18">
    <source>
        <dbReference type="PROSITE" id="PS50110"/>
    </source>
</evidence>
<dbReference type="OrthoDB" id="60033at2759"/>
<dbReference type="SUPFAM" id="SSF55874">
    <property type="entry name" value="ATPase domain of HSP90 chaperone/DNA topoisomerase II/histidine kinase"/>
    <property type="match status" value="1"/>
</dbReference>
<dbReference type="SMART" id="SM00448">
    <property type="entry name" value="REC"/>
    <property type="match status" value="1"/>
</dbReference>
<evidence type="ECO:0000256" key="2">
    <source>
        <dbReference type="ARBA" id="ARBA00004651"/>
    </source>
</evidence>
<gene>
    <name evidence="20" type="ORF">K461DRAFT_259433</name>
</gene>
<dbReference type="InterPro" id="IPR036890">
    <property type="entry name" value="HATPase_C_sf"/>
</dbReference>
<evidence type="ECO:0000256" key="1">
    <source>
        <dbReference type="ARBA" id="ARBA00000085"/>
    </source>
</evidence>
<dbReference type="InterPro" id="IPR003594">
    <property type="entry name" value="HATPase_dom"/>
</dbReference>
<feature type="domain" description="PAC" evidence="19">
    <location>
        <begin position="195"/>
        <end position="247"/>
    </location>
</feature>
<keyword evidence="7" id="KW-0812">Transmembrane</keyword>
<dbReference type="InterPro" id="IPR036097">
    <property type="entry name" value="HisK_dim/P_sf"/>
</dbReference>
<protein>
    <recommendedName>
        <fullName evidence="3">histidine kinase</fullName>
        <ecNumber evidence="3">2.7.13.3</ecNumber>
    </recommendedName>
</protein>
<keyword evidence="8" id="KW-0547">Nucleotide-binding</keyword>
<dbReference type="FunFam" id="3.30.565.10:FF:000010">
    <property type="entry name" value="Sensor histidine kinase RcsC"/>
    <property type="match status" value="1"/>
</dbReference>
<evidence type="ECO:0000256" key="4">
    <source>
        <dbReference type="ARBA" id="ARBA00022475"/>
    </source>
</evidence>
<evidence type="ECO:0000256" key="12">
    <source>
        <dbReference type="ARBA" id="ARBA00023012"/>
    </source>
</evidence>
<dbReference type="EC" id="2.7.13.3" evidence="3"/>
<evidence type="ECO:0000256" key="15">
    <source>
        <dbReference type="SAM" id="Coils"/>
    </source>
</evidence>
<dbReference type="InterPro" id="IPR035965">
    <property type="entry name" value="PAS-like_dom_sf"/>
</dbReference>
<dbReference type="SMART" id="SM00086">
    <property type="entry name" value="PAC"/>
    <property type="match status" value="1"/>
</dbReference>
<dbReference type="InterPro" id="IPR001789">
    <property type="entry name" value="Sig_transdc_resp-reg_receiver"/>
</dbReference>
<dbReference type="InterPro" id="IPR003661">
    <property type="entry name" value="HisK_dim/P_dom"/>
</dbReference>
<dbReference type="PANTHER" id="PTHR45339">
    <property type="entry name" value="HYBRID SIGNAL TRANSDUCTION HISTIDINE KINASE J"/>
    <property type="match status" value="1"/>
</dbReference>
<evidence type="ECO:0000256" key="13">
    <source>
        <dbReference type="ARBA" id="ARBA00023136"/>
    </source>
</evidence>
<dbReference type="InterPro" id="IPR004358">
    <property type="entry name" value="Sig_transdc_His_kin-like_C"/>
</dbReference>
<sequence>MGYLVSADGNFAYLNRVAGTLSSGASARDVTKVKEDSPLWTADFSRKLRFEELPGIVINNTKKTLPSITYGQIDRDTGLRYVIKGWGSPIFDVQSGEYLGATVFSEVLGRYEQLVETTRVERLKSFEAICDSMPHFVWTADEQGYGQWFSSQWLAYTGLEPEQCRGWGWQQTIWPEDLDRFTKVFKKAHAEAITYEVEVRCRRHDGVYRWMLKKGAPIKDSDGKVLLWTGTNTEIHDSVVARIEAEVQRDQIIKAMEQAKFNVWAVSKNPFGLTMLQGSIPAGQVGTARTTDELIEQSSKGQSLTSQFEGVQELDSITQAVRDVIGGTSTGAEIELRYQNSWHKVHVIPDIIRADSEAGRKGELRGVIGCSIDITAEKMRTALESDNRQLSEEKQQAKEQSRMKSKFLANMSHEIRTPVAGVIGLANLLLDSSLDEDQRDHVESIQMSAQTLLMIVNDILDFSKVESGKLTLETIQFNLATLVTNLWKVMYHTAHQKSVDFSCILNFPSDLCVLGDPGRIRQILTNLISNSIKFTQSGGTIKLNVTAVTSKAGIRVIFMVEDSGIGIKKDVLANLFRPFQQGDSSTARLFGGSGLGLSISRSLAVLMKGHIELDSTPNVGTTATFSVPLGTASSCPSLATEGPRCLLSARPKSHGATPSAALSLSSPSASLSTPRRPSLAARRTKSYNDRRLSSSSDSPVRETLRVQLPLIERAKTHVLLAEDNAINRLIAIRAIEKLGFSVSAVFNGAEALAYLTNKSPGHKQADIVLMDCQMPILDGYGATLKIRNEEPYVSDDRLRDLPIVAMTASAITGDREKCFDAGMSDYLSKPVEVERLEAMLVKWAVIRKGDNEEYDGGYQQWI</sequence>
<dbReference type="PROSITE" id="PS50109">
    <property type="entry name" value="HIS_KIN"/>
    <property type="match status" value="1"/>
</dbReference>
<dbReference type="SUPFAM" id="SSF47384">
    <property type="entry name" value="Homodimeric domain of signal transducing histidine kinase"/>
    <property type="match status" value="1"/>
</dbReference>
<dbReference type="PRINTS" id="PR00344">
    <property type="entry name" value="BCTRLSENSOR"/>
</dbReference>
<evidence type="ECO:0000256" key="5">
    <source>
        <dbReference type="ARBA" id="ARBA00022553"/>
    </source>
</evidence>
<evidence type="ECO:0000256" key="8">
    <source>
        <dbReference type="ARBA" id="ARBA00022741"/>
    </source>
</evidence>
<dbReference type="Pfam" id="PF02518">
    <property type="entry name" value="HATPase_c"/>
    <property type="match status" value="1"/>
</dbReference>
<dbReference type="InterPro" id="IPR011006">
    <property type="entry name" value="CheY-like_superfamily"/>
</dbReference>
<keyword evidence="21" id="KW-1185">Reference proteome</keyword>
<dbReference type="Gene3D" id="3.40.50.2300">
    <property type="match status" value="1"/>
</dbReference>
<keyword evidence="5 14" id="KW-0597">Phosphoprotein</keyword>
<evidence type="ECO:0000259" key="17">
    <source>
        <dbReference type="PROSITE" id="PS50109"/>
    </source>
</evidence>
<evidence type="ECO:0000256" key="16">
    <source>
        <dbReference type="SAM" id="MobiDB-lite"/>
    </source>
</evidence>
<dbReference type="InterPro" id="IPR013655">
    <property type="entry name" value="PAS_fold_3"/>
</dbReference>
<feature type="region of interest" description="Disordered" evidence="16">
    <location>
        <begin position="657"/>
        <end position="700"/>
    </location>
</feature>
<feature type="domain" description="Response regulatory" evidence="18">
    <location>
        <begin position="717"/>
        <end position="844"/>
    </location>
</feature>
<name>A0A9P4J042_9PEZI</name>
<dbReference type="InterPro" id="IPR000700">
    <property type="entry name" value="PAS-assoc_C"/>
</dbReference>
<dbReference type="Pfam" id="PF00512">
    <property type="entry name" value="HisKA"/>
    <property type="match status" value="1"/>
</dbReference>
<dbReference type="InterPro" id="IPR001610">
    <property type="entry name" value="PAC"/>
</dbReference>
<keyword evidence="13" id="KW-0472">Membrane</keyword>
<feature type="coiled-coil region" evidence="15">
    <location>
        <begin position="376"/>
        <end position="403"/>
    </location>
</feature>
<comment type="catalytic activity">
    <reaction evidence="1">
        <text>ATP + protein L-histidine = ADP + protein N-phospho-L-histidine.</text>
        <dbReference type="EC" id="2.7.13.3"/>
    </reaction>
</comment>
<dbReference type="CDD" id="cd00082">
    <property type="entry name" value="HisKA"/>
    <property type="match status" value="1"/>
</dbReference>
<keyword evidence="4" id="KW-1003">Cell membrane</keyword>
<evidence type="ECO:0000256" key="6">
    <source>
        <dbReference type="ARBA" id="ARBA00022679"/>
    </source>
</evidence>
<accession>A0A9P4J042</accession>
<evidence type="ECO:0000259" key="19">
    <source>
        <dbReference type="PROSITE" id="PS50113"/>
    </source>
</evidence>
<feature type="domain" description="Histidine kinase" evidence="17">
    <location>
        <begin position="410"/>
        <end position="631"/>
    </location>
</feature>
<evidence type="ECO:0000256" key="11">
    <source>
        <dbReference type="ARBA" id="ARBA00022989"/>
    </source>
</evidence>
<evidence type="ECO:0000256" key="10">
    <source>
        <dbReference type="ARBA" id="ARBA00022840"/>
    </source>
</evidence>
<dbReference type="PANTHER" id="PTHR45339:SF1">
    <property type="entry name" value="HYBRID SIGNAL TRANSDUCTION HISTIDINE KINASE J"/>
    <property type="match status" value="1"/>
</dbReference>
<dbReference type="Gene3D" id="3.30.450.20">
    <property type="entry name" value="PAS domain"/>
    <property type="match status" value="1"/>
</dbReference>
<dbReference type="CDD" id="cd00130">
    <property type="entry name" value="PAS"/>
    <property type="match status" value="1"/>
</dbReference>
<dbReference type="Gene3D" id="1.10.287.130">
    <property type="match status" value="1"/>
</dbReference>
<comment type="caution">
    <text evidence="20">The sequence shown here is derived from an EMBL/GenBank/DDBJ whole genome shotgun (WGS) entry which is preliminary data.</text>
</comment>
<feature type="modified residue" description="4-aspartylphosphate" evidence="14">
    <location>
        <position position="771"/>
    </location>
</feature>
<evidence type="ECO:0000256" key="3">
    <source>
        <dbReference type="ARBA" id="ARBA00012438"/>
    </source>
</evidence>
<keyword evidence="11" id="KW-1133">Transmembrane helix</keyword>